<dbReference type="AlphaFoldDB" id="A0A699WVZ2"/>
<comment type="caution">
    <text evidence="1">The sequence shown here is derived from an EMBL/GenBank/DDBJ whole genome shotgun (WGS) entry which is preliminary data.</text>
</comment>
<gene>
    <name evidence="1" type="ORF">Tci_921667</name>
</gene>
<reference evidence="1" key="1">
    <citation type="journal article" date="2019" name="Sci. Rep.">
        <title>Draft genome of Tanacetum cinerariifolium, the natural source of mosquito coil.</title>
        <authorList>
            <person name="Yamashiro T."/>
            <person name="Shiraishi A."/>
            <person name="Satake H."/>
            <person name="Nakayama K."/>
        </authorList>
    </citation>
    <scope>NUCLEOTIDE SEQUENCE</scope>
</reference>
<sequence length="43" mass="4665">LVSIRPAPELSMHDDPLVNNVYGSKVLLCPLWVYPGGHPPDAP</sequence>
<proteinExistence type="predicted"/>
<organism evidence="1">
    <name type="scientific">Tanacetum cinerariifolium</name>
    <name type="common">Dalmatian daisy</name>
    <name type="synonym">Chrysanthemum cinerariifolium</name>
    <dbReference type="NCBI Taxonomy" id="118510"/>
    <lineage>
        <taxon>Eukaryota</taxon>
        <taxon>Viridiplantae</taxon>
        <taxon>Streptophyta</taxon>
        <taxon>Embryophyta</taxon>
        <taxon>Tracheophyta</taxon>
        <taxon>Spermatophyta</taxon>
        <taxon>Magnoliopsida</taxon>
        <taxon>eudicotyledons</taxon>
        <taxon>Gunneridae</taxon>
        <taxon>Pentapetalae</taxon>
        <taxon>asterids</taxon>
        <taxon>campanulids</taxon>
        <taxon>Asterales</taxon>
        <taxon>Asteraceae</taxon>
        <taxon>Asteroideae</taxon>
        <taxon>Anthemideae</taxon>
        <taxon>Anthemidinae</taxon>
        <taxon>Tanacetum</taxon>
    </lineage>
</organism>
<accession>A0A699WVZ2</accession>
<dbReference type="EMBL" id="BKCJ011746033">
    <property type="protein sequence ID" value="GFD49698.1"/>
    <property type="molecule type" value="Genomic_DNA"/>
</dbReference>
<name>A0A699WVZ2_TANCI</name>
<protein>
    <submittedName>
        <fullName evidence="1">Uncharacterized protein</fullName>
    </submittedName>
</protein>
<evidence type="ECO:0000313" key="1">
    <source>
        <dbReference type="EMBL" id="GFD49698.1"/>
    </source>
</evidence>
<feature type="non-terminal residue" evidence="1">
    <location>
        <position position="1"/>
    </location>
</feature>